<keyword evidence="10" id="KW-1015">Disulfide bond</keyword>
<dbReference type="PROSITE" id="PS50262">
    <property type="entry name" value="G_PROTEIN_RECEP_F1_2"/>
    <property type="match status" value="1"/>
</dbReference>
<dbReference type="SMART" id="SM00192">
    <property type="entry name" value="LDLa"/>
    <property type="match status" value="1"/>
</dbReference>
<dbReference type="InterPro" id="IPR023415">
    <property type="entry name" value="LDLR_class-A_CS"/>
</dbReference>
<evidence type="ECO:0000256" key="2">
    <source>
        <dbReference type="ARBA" id="ARBA00010663"/>
    </source>
</evidence>
<keyword evidence="7 15" id="KW-1133">Transmembrane helix</keyword>
<evidence type="ECO:0000313" key="19">
    <source>
        <dbReference type="Proteomes" id="UP001162162"/>
    </source>
</evidence>
<dbReference type="SUPFAM" id="SSF57424">
    <property type="entry name" value="LDL receptor-like module"/>
    <property type="match status" value="1"/>
</dbReference>
<dbReference type="InterPro" id="IPR003591">
    <property type="entry name" value="Leu-rich_rpt_typical-subtyp"/>
</dbReference>
<dbReference type="PROSITE" id="PS50068">
    <property type="entry name" value="LDLRA_2"/>
    <property type="match status" value="1"/>
</dbReference>
<feature type="transmembrane region" description="Helical" evidence="15">
    <location>
        <begin position="296"/>
        <end position="318"/>
    </location>
</feature>
<keyword evidence="19" id="KW-1185">Reference proteome</keyword>
<evidence type="ECO:0000256" key="12">
    <source>
        <dbReference type="ARBA" id="ARBA00023224"/>
    </source>
</evidence>
<name>A0AAV8XSD3_9CUCU</name>
<evidence type="ECO:0000313" key="18">
    <source>
        <dbReference type="EMBL" id="KAJ8941884.1"/>
    </source>
</evidence>
<dbReference type="CDD" id="cd00112">
    <property type="entry name" value="LDLa"/>
    <property type="match status" value="1"/>
</dbReference>
<dbReference type="Proteomes" id="UP001162162">
    <property type="component" value="Unassembled WGS sequence"/>
</dbReference>
<dbReference type="PROSITE" id="PS00237">
    <property type="entry name" value="G_PROTEIN_RECEP_F1_1"/>
    <property type="match status" value="1"/>
</dbReference>
<dbReference type="SUPFAM" id="SSF81321">
    <property type="entry name" value="Family A G protein-coupled receptor-like"/>
    <property type="match status" value="1"/>
</dbReference>
<organism evidence="18 19">
    <name type="scientific">Aromia moschata</name>
    <dbReference type="NCBI Taxonomy" id="1265417"/>
    <lineage>
        <taxon>Eukaryota</taxon>
        <taxon>Metazoa</taxon>
        <taxon>Ecdysozoa</taxon>
        <taxon>Arthropoda</taxon>
        <taxon>Hexapoda</taxon>
        <taxon>Insecta</taxon>
        <taxon>Pterygota</taxon>
        <taxon>Neoptera</taxon>
        <taxon>Endopterygota</taxon>
        <taxon>Coleoptera</taxon>
        <taxon>Polyphaga</taxon>
        <taxon>Cucujiformia</taxon>
        <taxon>Chrysomeloidea</taxon>
        <taxon>Cerambycidae</taxon>
        <taxon>Cerambycinae</taxon>
        <taxon>Callichromatini</taxon>
        <taxon>Aromia</taxon>
    </lineage>
</organism>
<evidence type="ECO:0000256" key="16">
    <source>
        <dbReference type="SAM" id="SignalP"/>
    </source>
</evidence>
<feature type="transmembrane region" description="Helical" evidence="15">
    <location>
        <begin position="330"/>
        <end position="348"/>
    </location>
</feature>
<dbReference type="Pfam" id="PF13306">
    <property type="entry name" value="LRR_5"/>
    <property type="match status" value="1"/>
</dbReference>
<evidence type="ECO:0000256" key="13">
    <source>
        <dbReference type="PROSITE-ProRule" id="PRU00124"/>
    </source>
</evidence>
<dbReference type="Gene3D" id="1.20.1070.10">
    <property type="entry name" value="Rhodopsin 7-helix transmembrane proteins"/>
    <property type="match status" value="1"/>
</dbReference>
<keyword evidence="8 14" id="KW-0297">G-protein coupled receptor</keyword>
<comment type="caution">
    <text evidence="13">Lacks conserved residue(s) required for the propagation of feature annotation.</text>
</comment>
<dbReference type="EMBL" id="JAPWTK010000348">
    <property type="protein sequence ID" value="KAJ8941884.1"/>
    <property type="molecule type" value="Genomic_DNA"/>
</dbReference>
<keyword evidence="11 14" id="KW-0675">Receptor</keyword>
<dbReference type="AlphaFoldDB" id="A0AAV8XSD3"/>
<evidence type="ECO:0000256" key="6">
    <source>
        <dbReference type="ARBA" id="ARBA00022737"/>
    </source>
</evidence>
<evidence type="ECO:0000256" key="15">
    <source>
        <dbReference type="SAM" id="Phobius"/>
    </source>
</evidence>
<evidence type="ECO:0000256" key="14">
    <source>
        <dbReference type="RuleBase" id="RU000688"/>
    </source>
</evidence>
<evidence type="ECO:0000256" key="1">
    <source>
        <dbReference type="ARBA" id="ARBA00004651"/>
    </source>
</evidence>
<evidence type="ECO:0000256" key="11">
    <source>
        <dbReference type="ARBA" id="ARBA00023170"/>
    </source>
</evidence>
<dbReference type="InterPro" id="IPR026906">
    <property type="entry name" value="LRR_5"/>
</dbReference>
<keyword evidence="5 14" id="KW-0812">Transmembrane</keyword>
<dbReference type="GO" id="GO:0008528">
    <property type="term" value="F:G protein-coupled peptide receptor activity"/>
    <property type="evidence" value="ECO:0007669"/>
    <property type="project" value="TreeGrafter"/>
</dbReference>
<keyword evidence="4" id="KW-0433">Leucine-rich repeat</keyword>
<evidence type="ECO:0000256" key="4">
    <source>
        <dbReference type="ARBA" id="ARBA00022614"/>
    </source>
</evidence>
<sequence length="423" mass="47625">MAFLPFVLLLASSALIFYFSKESCPLGTFTCSVQGGCIPSAHVCDGNIDCPNEDDEDAVMCADSRGVQLETTNGLINISLNASGLDYKPKMNECDVEDMPSECRCQYSFRLVCSDFGFHFLDDDPAPGITDLVVIQNNLTYISNGVLSGLADLQWLFLQYNQLEYVYLEDFEELVSLEWASLRNNKIETIDENAFHSLVNLEELYIGHNPIELIALDAFRNLHNLAHLNIEEVDINNIRTSMFSSLVNLESAHFKKYSYCHFIISTATCRPLSDAGNVLVLFGRFLFRDENRVLSLIIKNLAVSDCLMGIYLMIIGIQDMRYRNIYNAEARTWVSSWGCTVTGMLAMVSSEVSVLLLVFMSVDRFFLIAIPYGKYSQLTKRRLLGDLLYANVSHLSNVINLAIELSSTRFYELTGLGFSTSHR</sequence>
<accession>A0AAV8XSD3</accession>
<dbReference type="InterPro" id="IPR002172">
    <property type="entry name" value="LDrepeatLR_classA_rpt"/>
</dbReference>
<dbReference type="InterPro" id="IPR000276">
    <property type="entry name" value="GPCR_Rhodpsn"/>
</dbReference>
<dbReference type="PANTHER" id="PTHR24372">
    <property type="entry name" value="GLYCOPROTEIN HORMONE RECEPTOR"/>
    <property type="match status" value="1"/>
</dbReference>
<keyword evidence="3" id="KW-1003">Cell membrane</keyword>
<dbReference type="InterPro" id="IPR017452">
    <property type="entry name" value="GPCR_Rhodpsn_7TM"/>
</dbReference>
<dbReference type="InterPro" id="IPR032675">
    <property type="entry name" value="LRR_dom_sf"/>
</dbReference>
<dbReference type="Gene3D" id="4.10.400.10">
    <property type="entry name" value="Low-density Lipoprotein Receptor"/>
    <property type="match status" value="1"/>
</dbReference>
<feature type="signal peptide" evidence="16">
    <location>
        <begin position="1"/>
        <end position="16"/>
    </location>
</feature>
<dbReference type="GO" id="GO:0007189">
    <property type="term" value="P:adenylate cyclase-activating G protein-coupled receptor signaling pathway"/>
    <property type="evidence" value="ECO:0007669"/>
    <property type="project" value="TreeGrafter"/>
</dbReference>
<dbReference type="PANTHER" id="PTHR24372:SF80">
    <property type="entry name" value="FI21465P1-RELATED"/>
    <property type="match status" value="1"/>
</dbReference>
<keyword evidence="9 15" id="KW-0472">Membrane</keyword>
<gene>
    <name evidence="18" type="ORF">NQ318_001738</name>
</gene>
<keyword evidence="12 14" id="KW-0807">Transducer</keyword>
<protein>
    <recommendedName>
        <fullName evidence="17">G-protein coupled receptors family 1 profile domain-containing protein</fullName>
    </recommendedName>
</protein>
<evidence type="ECO:0000256" key="7">
    <source>
        <dbReference type="ARBA" id="ARBA00022989"/>
    </source>
</evidence>
<reference evidence="18" key="1">
    <citation type="journal article" date="2023" name="Insect Mol. Biol.">
        <title>Genome sequencing provides insights into the evolution of gene families encoding plant cell wall-degrading enzymes in longhorned beetles.</title>
        <authorList>
            <person name="Shin N.R."/>
            <person name="Okamura Y."/>
            <person name="Kirsch R."/>
            <person name="Pauchet Y."/>
        </authorList>
    </citation>
    <scope>NUCLEOTIDE SEQUENCE</scope>
    <source>
        <strain evidence="18">AMC_N1</strain>
    </source>
</reference>
<dbReference type="GO" id="GO:0005886">
    <property type="term" value="C:plasma membrane"/>
    <property type="evidence" value="ECO:0007669"/>
    <property type="project" value="UniProtKB-SubCell"/>
</dbReference>
<keyword evidence="6" id="KW-0677">Repeat</keyword>
<dbReference type="Pfam" id="PF00057">
    <property type="entry name" value="Ldl_recept_a"/>
    <property type="match status" value="1"/>
</dbReference>
<evidence type="ECO:0000259" key="17">
    <source>
        <dbReference type="PROSITE" id="PS50262"/>
    </source>
</evidence>
<evidence type="ECO:0000256" key="8">
    <source>
        <dbReference type="ARBA" id="ARBA00023040"/>
    </source>
</evidence>
<evidence type="ECO:0000256" key="5">
    <source>
        <dbReference type="ARBA" id="ARBA00022692"/>
    </source>
</evidence>
<feature type="chain" id="PRO_5043507871" description="G-protein coupled receptors family 1 profile domain-containing protein" evidence="16">
    <location>
        <begin position="17"/>
        <end position="423"/>
    </location>
</feature>
<comment type="subcellular location">
    <subcellularLocation>
        <location evidence="1">Cell membrane</location>
        <topology evidence="1">Multi-pass membrane protein</topology>
    </subcellularLocation>
</comment>
<comment type="caution">
    <text evidence="18">The sequence shown here is derived from an EMBL/GenBank/DDBJ whole genome shotgun (WGS) entry which is preliminary data.</text>
</comment>
<proteinExistence type="inferred from homology"/>
<feature type="domain" description="G-protein coupled receptors family 1 profile" evidence="17">
    <location>
        <begin position="276"/>
        <end position="382"/>
    </location>
</feature>
<dbReference type="SMART" id="SM00369">
    <property type="entry name" value="LRR_TYP"/>
    <property type="match status" value="3"/>
</dbReference>
<keyword evidence="16" id="KW-0732">Signal</keyword>
<dbReference type="Gene3D" id="3.80.10.10">
    <property type="entry name" value="Ribonuclease Inhibitor"/>
    <property type="match status" value="1"/>
</dbReference>
<dbReference type="Pfam" id="PF00001">
    <property type="entry name" value="7tm_1"/>
    <property type="match status" value="1"/>
</dbReference>
<evidence type="ECO:0000256" key="9">
    <source>
        <dbReference type="ARBA" id="ARBA00023136"/>
    </source>
</evidence>
<dbReference type="SUPFAM" id="SSF52058">
    <property type="entry name" value="L domain-like"/>
    <property type="match status" value="1"/>
</dbReference>
<evidence type="ECO:0000256" key="10">
    <source>
        <dbReference type="ARBA" id="ARBA00023157"/>
    </source>
</evidence>
<dbReference type="GO" id="GO:0009755">
    <property type="term" value="P:hormone-mediated signaling pathway"/>
    <property type="evidence" value="ECO:0007669"/>
    <property type="project" value="TreeGrafter"/>
</dbReference>
<dbReference type="InterPro" id="IPR036055">
    <property type="entry name" value="LDL_receptor-like_sf"/>
</dbReference>
<dbReference type="PRINTS" id="PR00237">
    <property type="entry name" value="GPCRRHODOPSN"/>
</dbReference>
<dbReference type="PROSITE" id="PS01209">
    <property type="entry name" value="LDLRA_1"/>
    <property type="match status" value="1"/>
</dbReference>
<evidence type="ECO:0000256" key="3">
    <source>
        <dbReference type="ARBA" id="ARBA00022475"/>
    </source>
</evidence>
<comment type="similarity">
    <text evidence="2 14">Belongs to the G-protein coupled receptor 1 family.</text>
</comment>